<dbReference type="PANTHER" id="PTHR34399:SF3">
    <property type="entry name" value="AVID PROTEIN-RELATED"/>
    <property type="match status" value="1"/>
</dbReference>
<evidence type="ECO:0000313" key="9">
    <source>
        <dbReference type="EMBL" id="KAK6480098.1"/>
    </source>
</evidence>
<dbReference type="InterPro" id="IPR036896">
    <property type="entry name" value="Avidin-like_sf"/>
</dbReference>
<dbReference type="Gene3D" id="2.40.128.30">
    <property type="entry name" value="Avidin-like"/>
    <property type="match status" value="1"/>
</dbReference>
<evidence type="ECO:0000256" key="4">
    <source>
        <dbReference type="ARBA" id="ARBA00022729"/>
    </source>
</evidence>
<evidence type="ECO:0000256" key="3">
    <source>
        <dbReference type="ARBA" id="ARBA00022525"/>
    </source>
</evidence>
<feature type="signal peptide" evidence="8">
    <location>
        <begin position="1"/>
        <end position="19"/>
    </location>
</feature>
<organism evidence="9 10">
    <name type="scientific">Huso huso</name>
    <name type="common">Beluga</name>
    <name type="synonym">Acipenser huso</name>
    <dbReference type="NCBI Taxonomy" id="61971"/>
    <lineage>
        <taxon>Eukaryota</taxon>
        <taxon>Metazoa</taxon>
        <taxon>Chordata</taxon>
        <taxon>Craniata</taxon>
        <taxon>Vertebrata</taxon>
        <taxon>Euteleostomi</taxon>
        <taxon>Actinopterygii</taxon>
        <taxon>Chondrostei</taxon>
        <taxon>Acipenseriformes</taxon>
        <taxon>Acipenseridae</taxon>
        <taxon>Huso</taxon>
    </lineage>
</organism>
<proteinExistence type="inferred from homology"/>
<name>A0ABR0Z5J4_HUSHU</name>
<gene>
    <name evidence="9" type="ORF">HHUSO_G19276</name>
</gene>
<reference evidence="9 10" key="1">
    <citation type="submission" date="2021-05" db="EMBL/GenBank/DDBJ databases">
        <authorList>
            <person name="Zahm M."/>
            <person name="Klopp C."/>
            <person name="Cabau C."/>
            <person name="Kuhl H."/>
            <person name="Suciu R."/>
            <person name="Ciorpac M."/>
            <person name="Holostenco D."/>
            <person name="Gessner J."/>
            <person name="Wuertz S."/>
            <person name="Hohne C."/>
            <person name="Stock M."/>
            <person name="Gislard M."/>
            <person name="Lluch J."/>
            <person name="Milhes M."/>
            <person name="Lampietro C."/>
            <person name="Lopez Roques C."/>
            <person name="Donnadieu C."/>
            <person name="Du K."/>
            <person name="Schartl M."/>
            <person name="Guiguen Y."/>
        </authorList>
    </citation>
    <scope>NUCLEOTIDE SEQUENCE [LARGE SCALE GENOMIC DNA]</scope>
    <source>
        <strain evidence="9">Hh-F2</strain>
        <tissue evidence="9">Blood</tissue>
    </source>
</reference>
<dbReference type="Pfam" id="PF01382">
    <property type="entry name" value="Avidin"/>
    <property type="match status" value="1"/>
</dbReference>
<protein>
    <submittedName>
        <fullName evidence="9">Avidin-like</fullName>
    </submittedName>
</protein>
<dbReference type="InterPro" id="IPR005468">
    <property type="entry name" value="Avidin/str"/>
</dbReference>
<evidence type="ECO:0000256" key="2">
    <source>
        <dbReference type="ARBA" id="ARBA00006297"/>
    </source>
</evidence>
<dbReference type="EMBL" id="JAHFZB010000017">
    <property type="protein sequence ID" value="KAK6480098.1"/>
    <property type="molecule type" value="Genomic_DNA"/>
</dbReference>
<sequence>MKNMILFLTLILLFQVAFYNCHEQKCDLTGKWVNELGSNMTISKTDDKGHIFGSYFITVTANNGVEIKESPLSGIKDDSHQPIFGFLIKWTFSESITNFVGQCFVDKNGVERLETMWLLRTKADSSGANWEKTRVGSNLFHRLAIKK</sequence>
<evidence type="ECO:0000256" key="8">
    <source>
        <dbReference type="SAM" id="SignalP"/>
    </source>
</evidence>
<evidence type="ECO:0000256" key="6">
    <source>
        <dbReference type="ARBA" id="ARBA00023180"/>
    </source>
</evidence>
<comment type="subcellular location">
    <subcellularLocation>
        <location evidence="1">Secreted</location>
    </subcellularLocation>
</comment>
<evidence type="ECO:0000313" key="10">
    <source>
        <dbReference type="Proteomes" id="UP001369086"/>
    </source>
</evidence>
<evidence type="ECO:0000256" key="5">
    <source>
        <dbReference type="ARBA" id="ARBA00023157"/>
    </source>
</evidence>
<dbReference type="SUPFAM" id="SSF50876">
    <property type="entry name" value="Avidin/streptavidin"/>
    <property type="match status" value="1"/>
</dbReference>
<keyword evidence="6" id="KW-0325">Glycoprotein</keyword>
<dbReference type="PANTHER" id="PTHR34399">
    <property type="entry name" value="AVIDIN-RELATED"/>
    <property type="match status" value="1"/>
</dbReference>
<keyword evidence="10" id="KW-1185">Reference proteome</keyword>
<evidence type="ECO:0000256" key="1">
    <source>
        <dbReference type="ARBA" id="ARBA00004613"/>
    </source>
</evidence>
<comment type="caution">
    <text evidence="9">The sequence shown here is derived from an EMBL/GenBank/DDBJ whole genome shotgun (WGS) entry which is preliminary data.</text>
</comment>
<dbReference type="InterPro" id="IPR005469">
    <property type="entry name" value="Avidin"/>
</dbReference>
<keyword evidence="4 8" id="KW-0732">Signal</keyword>
<dbReference type="PRINTS" id="PR00709">
    <property type="entry name" value="AVIDIN"/>
</dbReference>
<dbReference type="Proteomes" id="UP001369086">
    <property type="component" value="Unassembled WGS sequence"/>
</dbReference>
<feature type="chain" id="PRO_5046498538" evidence="8">
    <location>
        <begin position="20"/>
        <end position="147"/>
    </location>
</feature>
<keyword evidence="5" id="KW-1015">Disulfide bond</keyword>
<accession>A0ABR0Z5J4</accession>
<dbReference type="PROSITE" id="PS51326">
    <property type="entry name" value="AVIDIN_2"/>
    <property type="match status" value="1"/>
</dbReference>
<keyword evidence="7" id="KW-0092">Biotin</keyword>
<keyword evidence="3" id="KW-0964">Secreted</keyword>
<evidence type="ECO:0000256" key="7">
    <source>
        <dbReference type="ARBA" id="ARBA00023267"/>
    </source>
</evidence>
<comment type="similarity">
    <text evidence="2">Belongs to the avidin/streptavidin family.</text>
</comment>
<dbReference type="InterPro" id="IPR051764">
    <property type="entry name" value="Avidin/Streptavidin-rel"/>
</dbReference>